<evidence type="ECO:0000256" key="8">
    <source>
        <dbReference type="RuleBase" id="RU000609"/>
    </source>
</evidence>
<feature type="domain" description="DUF676" evidence="9">
    <location>
        <begin position="180"/>
        <end position="412"/>
    </location>
</feature>
<dbReference type="AlphaFoldDB" id="A0AAN7QEH9"/>
<dbReference type="SUPFAM" id="SSF53474">
    <property type="entry name" value="alpha/beta-Hydrolases"/>
    <property type="match status" value="1"/>
</dbReference>
<dbReference type="FunFam" id="3.40.50.1820:FF:000216">
    <property type="entry name" value="Alpha/beta-Hydrolases superfamily protein"/>
    <property type="match status" value="1"/>
</dbReference>
<evidence type="ECO:0000256" key="7">
    <source>
        <dbReference type="ARBA" id="ARBA00033659"/>
    </source>
</evidence>
<dbReference type="Pfam" id="PF05057">
    <property type="entry name" value="DUF676"/>
    <property type="match status" value="1"/>
</dbReference>
<dbReference type="NCBIfam" id="TIGR02630">
    <property type="entry name" value="xylose_isom_A"/>
    <property type="match status" value="1"/>
</dbReference>
<dbReference type="GO" id="GO:0009045">
    <property type="term" value="F:xylose isomerase activity"/>
    <property type="evidence" value="ECO:0007669"/>
    <property type="project" value="UniProtKB-EC"/>
</dbReference>
<dbReference type="EC" id="5.3.1.5" evidence="2 8"/>
<keyword evidence="4 8" id="KW-0479">Metal-binding</keyword>
<organism evidence="10 11">
    <name type="scientific">Trapa natans</name>
    <name type="common">Water chestnut</name>
    <dbReference type="NCBI Taxonomy" id="22666"/>
    <lineage>
        <taxon>Eukaryota</taxon>
        <taxon>Viridiplantae</taxon>
        <taxon>Streptophyta</taxon>
        <taxon>Embryophyta</taxon>
        <taxon>Tracheophyta</taxon>
        <taxon>Spermatophyta</taxon>
        <taxon>Magnoliopsida</taxon>
        <taxon>eudicotyledons</taxon>
        <taxon>Gunneridae</taxon>
        <taxon>Pentapetalae</taxon>
        <taxon>rosids</taxon>
        <taxon>malvids</taxon>
        <taxon>Myrtales</taxon>
        <taxon>Lythraceae</taxon>
        <taxon>Trapa</taxon>
    </lineage>
</organism>
<dbReference type="InterPro" id="IPR013452">
    <property type="entry name" value="Xylose_isom_bac"/>
</dbReference>
<dbReference type="EMBL" id="JAXQNO010000023">
    <property type="protein sequence ID" value="KAK4765302.1"/>
    <property type="molecule type" value="Genomic_DNA"/>
</dbReference>
<keyword evidence="3 8" id="KW-0859">Xylose metabolism</keyword>
<evidence type="ECO:0000313" key="11">
    <source>
        <dbReference type="Proteomes" id="UP001346149"/>
    </source>
</evidence>
<dbReference type="HAMAP" id="MF_00455">
    <property type="entry name" value="Xylose_isom_A"/>
    <property type="match status" value="1"/>
</dbReference>
<evidence type="ECO:0000256" key="6">
    <source>
        <dbReference type="ARBA" id="ARBA00023277"/>
    </source>
</evidence>
<evidence type="ECO:0000259" key="9">
    <source>
        <dbReference type="Pfam" id="PF05057"/>
    </source>
</evidence>
<evidence type="ECO:0000313" key="10">
    <source>
        <dbReference type="EMBL" id="KAK4765302.1"/>
    </source>
</evidence>
<comment type="caution">
    <text evidence="10">The sequence shown here is derived from an EMBL/GenBank/DDBJ whole genome shotgun (WGS) entry which is preliminary data.</text>
</comment>
<dbReference type="GO" id="GO:0042732">
    <property type="term" value="P:D-xylose metabolic process"/>
    <property type="evidence" value="ECO:0007669"/>
    <property type="project" value="UniProtKB-KW"/>
</dbReference>
<dbReference type="InterPro" id="IPR007751">
    <property type="entry name" value="DUF676_lipase-like"/>
</dbReference>
<accession>A0AAN7QEH9</accession>
<evidence type="ECO:0000256" key="1">
    <source>
        <dbReference type="ARBA" id="ARBA00005765"/>
    </source>
</evidence>
<sequence>MGMGGQSLIRTVPTDVRQSLQLLTAVNLSPSPSHLSLPVPISFSHSLHYRFTFLHRPTKVTGPRPPKKFSFHTVLTVDRIHDCCQVSASLPLMILLKPLFRTQVPIPWQLNLVNPPRTGSAGRWQSRPRICLQSGGEKKVLKAEFLREIGSGCFKEAKDDEGLKIEPDSGGQDYFNDETSPEHLVIMVNGIIGSAGDWKYAAKQFVKKLPDKVIVHRSECNYSKLTFDGVDLMGERLAEEVKGVLTHWPGLRKISFVAHSLGGLVARYAIGRLYEENIQLESPENATTNEENQENNSMQSFKHTFEARIAGLEPMNFITVATPHLGSRGHNQLPLLGGLPFLENKAPQTAHLIAGRSGKHLFLTDSDEGRPPLLLRMVNDSDDLKFMSALRAFKRRVAYANVNFDQVVGWGTSSIRRQNELPKSHLLGVDKKYPHIVHVEKNTSEGTQHGLPSALIEQNNDLEEEMIRGLTQVPWERVDVSFHKSRQRYSAHNTILVLVHSPYKRNIGGAFALKKLSPFYRFRVELLKVIMLGTYPLCGSYLLLSPITKTTIFAHQSSCYLPKGCDIMSNPYCCLDGNHEPNFSVDYLFRWLPFGVPGTCPADVGSKCEDDDWKGEFFPDIPKIKYEGPSSKNPLSFKWYNAEEEILGKKMKDWMRFSVAFWHTFRGTGGDPFGAQTKFWPWEDGTNSLAMAKRRMRANFEFINKLGVDRWCFHDRDIAPDGKTIEETNANLDEVVALAKELQGTKIRPLWGTAQLFLHPRFMHGAATSSEVGVYAYAAAQVKKAMEATHYLGGENYVFWGGREGYQTLLNTDMGRELDHMARFLEAAVAYKKKIGFNGTLLIEPKPQEPTKHQYDWDVATTANFLRKYGIIDEFKINIECNHATLSGHSCHHELETARINGLLGNIDANTGDPQIGWDTDQFLTDIGEATLVMLSVVRNVRMQYTNTSFATLRF</sequence>
<evidence type="ECO:0000256" key="2">
    <source>
        <dbReference type="ARBA" id="ARBA00011958"/>
    </source>
</evidence>
<dbReference type="PROSITE" id="PS51415">
    <property type="entry name" value="XYLOSE_ISOMERASE"/>
    <property type="match status" value="1"/>
</dbReference>
<dbReference type="PRINTS" id="PR00688">
    <property type="entry name" value="XYLOSISMRASE"/>
</dbReference>
<dbReference type="InterPro" id="IPR029058">
    <property type="entry name" value="AB_hydrolase_fold"/>
</dbReference>
<dbReference type="SUPFAM" id="SSF51658">
    <property type="entry name" value="Xylose isomerase-like"/>
    <property type="match status" value="1"/>
</dbReference>
<comment type="similarity">
    <text evidence="1 8">Belongs to the xylose isomerase family.</text>
</comment>
<protein>
    <recommendedName>
        <fullName evidence="2 8">Xylose isomerase</fullName>
        <ecNumber evidence="2 8">5.3.1.5</ecNumber>
    </recommendedName>
</protein>
<dbReference type="PANTHER" id="PTHR48408:SF1">
    <property type="entry name" value="XYLOSE ISOMERASE"/>
    <property type="match status" value="1"/>
</dbReference>
<reference evidence="10 11" key="1">
    <citation type="journal article" date="2023" name="Hortic Res">
        <title>Pangenome of water caltrop reveals structural variations and asymmetric subgenome divergence after allopolyploidization.</title>
        <authorList>
            <person name="Zhang X."/>
            <person name="Chen Y."/>
            <person name="Wang L."/>
            <person name="Yuan Y."/>
            <person name="Fang M."/>
            <person name="Shi L."/>
            <person name="Lu R."/>
            <person name="Comes H.P."/>
            <person name="Ma Y."/>
            <person name="Chen Y."/>
            <person name="Huang G."/>
            <person name="Zhou Y."/>
            <person name="Zheng Z."/>
            <person name="Qiu Y."/>
        </authorList>
    </citation>
    <scope>NUCLEOTIDE SEQUENCE [LARGE SCALE GENOMIC DNA]</scope>
    <source>
        <strain evidence="10">F231</strain>
    </source>
</reference>
<dbReference type="GO" id="GO:0046872">
    <property type="term" value="F:metal ion binding"/>
    <property type="evidence" value="ECO:0007669"/>
    <property type="project" value="UniProtKB-KW"/>
</dbReference>
<evidence type="ECO:0000256" key="4">
    <source>
        <dbReference type="ARBA" id="ARBA00022723"/>
    </source>
</evidence>
<dbReference type="NCBIfam" id="NF003998">
    <property type="entry name" value="PRK05474.1"/>
    <property type="match status" value="1"/>
</dbReference>
<keyword evidence="6 8" id="KW-0119">Carbohydrate metabolism</keyword>
<dbReference type="InterPro" id="IPR001998">
    <property type="entry name" value="Xylose_isomerase"/>
</dbReference>
<evidence type="ECO:0000256" key="5">
    <source>
        <dbReference type="ARBA" id="ARBA00023235"/>
    </source>
</evidence>
<evidence type="ECO:0000256" key="3">
    <source>
        <dbReference type="ARBA" id="ARBA00022629"/>
    </source>
</evidence>
<keyword evidence="5 8" id="KW-0413">Isomerase</keyword>
<dbReference type="InterPro" id="IPR036237">
    <property type="entry name" value="Xyl_isomerase-like_sf"/>
</dbReference>
<gene>
    <name evidence="10" type="ORF">SAY86_026392</name>
</gene>
<dbReference type="Gene3D" id="3.20.20.150">
    <property type="entry name" value="Divalent-metal-dependent TIM barrel enzymes"/>
    <property type="match status" value="1"/>
</dbReference>
<comment type="catalytic activity">
    <reaction evidence="7 8">
        <text>alpha-D-xylose = alpha-D-xylulofuranose</text>
        <dbReference type="Rhea" id="RHEA:22816"/>
        <dbReference type="ChEBI" id="CHEBI:28518"/>
        <dbReference type="ChEBI" id="CHEBI:188998"/>
        <dbReference type="EC" id="5.3.1.5"/>
    </reaction>
</comment>
<name>A0AAN7QEH9_TRANT</name>
<keyword evidence="11" id="KW-1185">Reference proteome</keyword>
<proteinExistence type="inferred from homology"/>
<dbReference type="Proteomes" id="UP001346149">
    <property type="component" value="Unassembled WGS sequence"/>
</dbReference>
<dbReference type="Gene3D" id="3.40.50.1820">
    <property type="entry name" value="alpha/beta hydrolase"/>
    <property type="match status" value="1"/>
</dbReference>
<dbReference type="PANTHER" id="PTHR48408">
    <property type="match status" value="1"/>
</dbReference>